<keyword evidence="8" id="KW-1185">Reference proteome</keyword>
<sequence>MTYSWKTCPSEIRNFVTKLLDEIKVVIQENYIGCYIHGSLAMGGFNPSKSDIDLLVVTRDSITSARMKELVQLFLDYSGNPYPVEISFLNKDQLTHWQHPCPFDFHYSEYWREYYESESRFFSVQSGTDPDLAAHIMIINHRGCCLEGRPISDVFPVIPYSDYIDSIMGDFRECQDNMVEDPIYCSLNLIRVYLYLKDRKIFSKLEAGNWALESLPDDTKGILKKVISSYTQNDTFYFDQGELLSLKNFLVGKIEMLQK</sequence>
<dbReference type="EMBL" id="BAAADS010000025">
    <property type="protein sequence ID" value="GAA0612750.1"/>
    <property type="molecule type" value="Genomic_DNA"/>
</dbReference>
<name>A0ABP3RMY0_9BACI</name>
<accession>A0ABP3RMY0</accession>
<comment type="catalytic activity">
    <reaction evidence="3 4">
        <text>spectinomycin + ATP = 9-O-adenylylspectinomycin + diphosphate</text>
        <dbReference type="Rhea" id="RHEA:63228"/>
        <dbReference type="ChEBI" id="CHEBI:30616"/>
        <dbReference type="ChEBI" id="CHEBI:33019"/>
        <dbReference type="ChEBI" id="CHEBI:146260"/>
        <dbReference type="ChEBI" id="CHEBI:146261"/>
    </reaction>
</comment>
<dbReference type="RefSeq" id="WP_343815493.1">
    <property type="nucleotide sequence ID" value="NZ_BAAADS010000025.1"/>
</dbReference>
<keyword evidence="4" id="KW-0548">Nucleotidyltransferase</keyword>
<dbReference type="CDD" id="cd05403">
    <property type="entry name" value="NT_KNTase_like"/>
    <property type="match status" value="1"/>
</dbReference>
<dbReference type="Pfam" id="PF13427">
    <property type="entry name" value="AadA_C"/>
    <property type="match status" value="1"/>
</dbReference>
<dbReference type="InterPro" id="IPR043519">
    <property type="entry name" value="NT_sf"/>
</dbReference>
<comment type="caution">
    <text evidence="7">The sequence shown here is derived from an EMBL/GenBank/DDBJ whole genome shotgun (WGS) entry which is preliminary data.</text>
</comment>
<organism evidence="7 8">
    <name type="scientific">Virgibacillus siamensis</name>
    <dbReference type="NCBI Taxonomy" id="480071"/>
    <lineage>
        <taxon>Bacteria</taxon>
        <taxon>Bacillati</taxon>
        <taxon>Bacillota</taxon>
        <taxon>Bacilli</taxon>
        <taxon>Bacillales</taxon>
        <taxon>Bacillaceae</taxon>
        <taxon>Virgibacillus</taxon>
    </lineage>
</organism>
<evidence type="ECO:0000259" key="5">
    <source>
        <dbReference type="Pfam" id="PF01909"/>
    </source>
</evidence>
<dbReference type="Pfam" id="PF01909">
    <property type="entry name" value="NTP_transf_2"/>
    <property type="match status" value="1"/>
</dbReference>
<evidence type="ECO:0000313" key="8">
    <source>
        <dbReference type="Proteomes" id="UP001500866"/>
    </source>
</evidence>
<evidence type="ECO:0000256" key="2">
    <source>
        <dbReference type="ARBA" id="ARBA00023251"/>
    </source>
</evidence>
<evidence type="ECO:0000313" key="7">
    <source>
        <dbReference type="EMBL" id="GAA0612750.1"/>
    </source>
</evidence>
<dbReference type="PIRSF" id="PIRSF000819">
    <property type="entry name" value="Streptomycin_3-adenylyltransf"/>
    <property type="match status" value="1"/>
</dbReference>
<dbReference type="SUPFAM" id="SSF81301">
    <property type="entry name" value="Nucleotidyltransferase"/>
    <property type="match status" value="1"/>
</dbReference>
<dbReference type="Proteomes" id="UP001500866">
    <property type="component" value="Unassembled WGS sequence"/>
</dbReference>
<keyword evidence="4" id="KW-0547">Nucleotide-binding</keyword>
<dbReference type="InterPro" id="IPR002934">
    <property type="entry name" value="Polymerase_NTP_transf_dom"/>
</dbReference>
<reference evidence="8" key="1">
    <citation type="journal article" date="2019" name="Int. J. Syst. Evol. Microbiol.">
        <title>The Global Catalogue of Microorganisms (GCM) 10K type strain sequencing project: providing services to taxonomists for standard genome sequencing and annotation.</title>
        <authorList>
            <consortium name="The Broad Institute Genomics Platform"/>
            <consortium name="The Broad Institute Genome Sequencing Center for Infectious Disease"/>
            <person name="Wu L."/>
            <person name="Ma J."/>
        </authorList>
    </citation>
    <scope>NUCLEOTIDE SEQUENCE [LARGE SCALE GENOMIC DNA]</scope>
    <source>
        <strain evidence="8">JCM 15395</strain>
    </source>
</reference>
<keyword evidence="4" id="KW-0067">ATP-binding</keyword>
<dbReference type="Gene3D" id="3.30.460.10">
    <property type="entry name" value="Beta Polymerase, domain 2"/>
    <property type="match status" value="1"/>
</dbReference>
<dbReference type="InterPro" id="IPR024172">
    <property type="entry name" value="AadA/Aad9"/>
</dbReference>
<evidence type="ECO:0000256" key="1">
    <source>
        <dbReference type="ARBA" id="ARBA00022679"/>
    </source>
</evidence>
<dbReference type="InterPro" id="IPR025184">
    <property type="entry name" value="AadA_C"/>
</dbReference>
<protein>
    <recommendedName>
        <fullName evidence="4">Spectinomycin 9-adenylyltransferase</fullName>
    </recommendedName>
</protein>
<gene>
    <name evidence="7" type="ORF">GCM10009001_32460</name>
</gene>
<proteinExistence type="predicted"/>
<keyword evidence="1 4" id="KW-0808">Transferase</keyword>
<keyword evidence="2 4" id="KW-0046">Antibiotic resistance</keyword>
<evidence type="ECO:0000256" key="4">
    <source>
        <dbReference type="PIRNR" id="PIRNR000819"/>
    </source>
</evidence>
<evidence type="ECO:0000256" key="3">
    <source>
        <dbReference type="ARBA" id="ARBA00047831"/>
    </source>
</evidence>
<evidence type="ECO:0000259" key="6">
    <source>
        <dbReference type="Pfam" id="PF13427"/>
    </source>
</evidence>
<feature type="domain" description="Adenylyltransferase AadA C-terminal" evidence="6">
    <location>
        <begin position="153"/>
        <end position="234"/>
    </location>
</feature>
<feature type="domain" description="Polymerase nucleotidyl transferase" evidence="5">
    <location>
        <begin position="32"/>
        <end position="61"/>
    </location>
</feature>